<dbReference type="InterPro" id="IPR011051">
    <property type="entry name" value="RmlC_Cupin_sf"/>
</dbReference>
<gene>
    <name evidence="2" type="ORF">DDT56_21005</name>
</gene>
<sequence>MNTSDVIALLALQKHEEGGYYNETYRSREVIHTDREHNDGVRQLATCIYYLLSADSPIGYFHKNISPILHFYHAGGPLTYRFIHPDGSTEEHILGPDIQNGHKLQLVAPGGVWKSTELAPNTAFGLVSEVVLPGWEYYDSLIARHDDLLTAFPHLQYWIRRYSYGGES</sequence>
<comment type="caution">
    <text evidence="2">The sequence shown here is derived from an EMBL/GenBank/DDBJ whole genome shotgun (WGS) entry which is preliminary data.</text>
</comment>
<reference evidence="2 3" key="1">
    <citation type="submission" date="2018-04" db="EMBL/GenBank/DDBJ databases">
        <title>Brenneria corticis sp.nov.</title>
        <authorList>
            <person name="Li Y."/>
        </authorList>
    </citation>
    <scope>NUCLEOTIDE SEQUENCE [LARGE SCALE GENOMIC DNA]</scope>
    <source>
        <strain evidence="2 3">CFCC 11842</strain>
    </source>
</reference>
<dbReference type="SUPFAM" id="SSF51182">
    <property type="entry name" value="RmlC-like cupins"/>
    <property type="match status" value="1"/>
</dbReference>
<accession>A0A2U1TN20</accession>
<dbReference type="Gene3D" id="2.60.120.10">
    <property type="entry name" value="Jelly Rolls"/>
    <property type="match status" value="1"/>
</dbReference>
<dbReference type="Proteomes" id="UP000296159">
    <property type="component" value="Unassembled WGS sequence"/>
</dbReference>
<evidence type="ECO:0000313" key="3">
    <source>
        <dbReference type="Proteomes" id="UP000296159"/>
    </source>
</evidence>
<dbReference type="PANTHER" id="PTHR33387">
    <property type="entry name" value="RMLC-LIKE JELLY ROLL FOLD PROTEIN"/>
    <property type="match status" value="1"/>
</dbReference>
<dbReference type="InterPro" id="IPR009327">
    <property type="entry name" value="Cupin_DUF985"/>
</dbReference>
<dbReference type="InterPro" id="IPR039935">
    <property type="entry name" value="YML079W-like"/>
</dbReference>
<organism evidence="2 3">
    <name type="scientific">Brenneria corticis</name>
    <dbReference type="NCBI Taxonomy" id="2173106"/>
    <lineage>
        <taxon>Bacteria</taxon>
        <taxon>Pseudomonadati</taxon>
        <taxon>Pseudomonadota</taxon>
        <taxon>Gammaproteobacteria</taxon>
        <taxon>Enterobacterales</taxon>
        <taxon>Pectobacteriaceae</taxon>
        <taxon>Brenneria</taxon>
    </lineage>
</organism>
<dbReference type="CDD" id="cd06121">
    <property type="entry name" value="cupin_YML079wp"/>
    <property type="match status" value="1"/>
</dbReference>
<protein>
    <submittedName>
        <fullName evidence="2">Cupin</fullName>
    </submittedName>
</protein>
<dbReference type="AlphaFoldDB" id="A0A2U1TN20"/>
<evidence type="ECO:0000313" key="2">
    <source>
        <dbReference type="EMBL" id="PWC10800.1"/>
    </source>
</evidence>
<evidence type="ECO:0000259" key="1">
    <source>
        <dbReference type="Pfam" id="PF06172"/>
    </source>
</evidence>
<feature type="domain" description="DUF985" evidence="1">
    <location>
        <begin position="5"/>
        <end position="139"/>
    </location>
</feature>
<dbReference type="EMBL" id="QDKH01000034">
    <property type="protein sequence ID" value="PWC10800.1"/>
    <property type="molecule type" value="Genomic_DNA"/>
</dbReference>
<dbReference type="InterPro" id="IPR014710">
    <property type="entry name" value="RmlC-like_jellyroll"/>
</dbReference>
<dbReference type="PANTHER" id="PTHR33387:SF3">
    <property type="entry name" value="DUF985 DOMAIN-CONTAINING PROTEIN"/>
    <property type="match status" value="1"/>
</dbReference>
<name>A0A2U1TN20_9GAMM</name>
<proteinExistence type="predicted"/>
<keyword evidence="3" id="KW-1185">Reference proteome</keyword>
<dbReference type="Pfam" id="PF06172">
    <property type="entry name" value="Cupin_5"/>
    <property type="match status" value="1"/>
</dbReference>